<proteinExistence type="predicted"/>
<gene>
    <name evidence="1" type="ORF">MANES_09G152000</name>
</gene>
<evidence type="ECO:0000313" key="1">
    <source>
        <dbReference type="EMBL" id="OAY42091.1"/>
    </source>
</evidence>
<name>A0A2C9VB14_MANES</name>
<accession>A0A2C9VB14</accession>
<reference evidence="1" key="1">
    <citation type="submission" date="2016-02" db="EMBL/GenBank/DDBJ databases">
        <title>WGS assembly of Manihot esculenta.</title>
        <authorList>
            <person name="Bredeson J.V."/>
            <person name="Prochnik S.E."/>
            <person name="Lyons J.B."/>
            <person name="Schmutz J."/>
            <person name="Grimwood J."/>
            <person name="Vrebalov J."/>
            <person name="Bart R.S."/>
            <person name="Amuge T."/>
            <person name="Ferguson M.E."/>
            <person name="Green R."/>
            <person name="Putnam N."/>
            <person name="Stites J."/>
            <person name="Rounsley S."/>
            <person name="Rokhsar D.S."/>
        </authorList>
    </citation>
    <scope>NUCLEOTIDE SEQUENCE [LARGE SCALE GENOMIC DNA]</scope>
    <source>
        <tissue evidence="1">Leaf</tissue>
    </source>
</reference>
<protein>
    <submittedName>
        <fullName evidence="1">Uncharacterized protein</fullName>
    </submittedName>
</protein>
<organism evidence="1">
    <name type="scientific">Manihot esculenta</name>
    <name type="common">Cassava</name>
    <name type="synonym">Jatropha manihot</name>
    <dbReference type="NCBI Taxonomy" id="3983"/>
    <lineage>
        <taxon>Eukaryota</taxon>
        <taxon>Viridiplantae</taxon>
        <taxon>Streptophyta</taxon>
        <taxon>Embryophyta</taxon>
        <taxon>Tracheophyta</taxon>
        <taxon>Spermatophyta</taxon>
        <taxon>Magnoliopsida</taxon>
        <taxon>eudicotyledons</taxon>
        <taxon>Gunneridae</taxon>
        <taxon>Pentapetalae</taxon>
        <taxon>rosids</taxon>
        <taxon>fabids</taxon>
        <taxon>Malpighiales</taxon>
        <taxon>Euphorbiaceae</taxon>
        <taxon>Crotonoideae</taxon>
        <taxon>Manihoteae</taxon>
        <taxon>Manihot</taxon>
    </lineage>
</organism>
<dbReference type="AlphaFoldDB" id="A0A2C9VB14"/>
<sequence length="61" mass="7052">MKKLLLKLKILHDFPYTPSGLQVILEIPQKVFMGQVIWNNWIVQLKRGFCSLHAATEISES</sequence>
<dbReference type="EMBL" id="CM004395">
    <property type="protein sequence ID" value="OAY42091.1"/>
    <property type="molecule type" value="Genomic_DNA"/>
</dbReference>